<evidence type="ECO:0000313" key="12">
    <source>
        <dbReference type="EMBL" id="CDW71892.1"/>
    </source>
</evidence>
<dbReference type="InterPro" id="IPR003439">
    <property type="entry name" value="ABC_transporter-like_ATP-bd"/>
</dbReference>
<evidence type="ECO:0000256" key="8">
    <source>
        <dbReference type="ARBA" id="ARBA00023136"/>
    </source>
</evidence>
<comment type="subcellular location">
    <subcellularLocation>
        <location evidence="1">Membrane</location>
        <topology evidence="1">Multi-pass membrane protein</topology>
    </subcellularLocation>
</comment>
<feature type="domain" description="ABC transmembrane type-1" evidence="11">
    <location>
        <begin position="1020"/>
        <end position="1259"/>
    </location>
</feature>
<dbReference type="Pfam" id="PF00664">
    <property type="entry name" value="ABC_membrane"/>
    <property type="match status" value="2"/>
</dbReference>
<keyword evidence="5" id="KW-0547">Nucleotide-binding</keyword>
<dbReference type="PROSITE" id="PS00211">
    <property type="entry name" value="ABC_TRANSPORTER_1"/>
    <property type="match status" value="1"/>
</dbReference>
<dbReference type="OMA" id="AFQYEAK"/>
<feature type="transmembrane region" description="Helical" evidence="9">
    <location>
        <begin position="519"/>
        <end position="538"/>
    </location>
</feature>
<feature type="domain" description="ABC transporter" evidence="10">
    <location>
        <begin position="713"/>
        <end position="947"/>
    </location>
</feature>
<dbReference type="Pfam" id="PF00005">
    <property type="entry name" value="ABC_tran"/>
    <property type="match status" value="2"/>
</dbReference>
<evidence type="ECO:0000256" key="1">
    <source>
        <dbReference type="ARBA" id="ARBA00004141"/>
    </source>
</evidence>
<name>A0A077ZPI7_STYLE</name>
<evidence type="ECO:0000256" key="6">
    <source>
        <dbReference type="ARBA" id="ARBA00022840"/>
    </source>
</evidence>
<feature type="transmembrane region" description="Helical" evidence="9">
    <location>
        <begin position="1117"/>
        <end position="1134"/>
    </location>
</feature>
<sequence length="1552" mass="177900">MGGEIIHEPLAQLSRFGGDDIGGHLLGDQVIDQVQSILQNLSSEINLNAQIEDIALDFETKLEQSCARQDKLIANAEIQVNGGFSFIHEILPQLSKNSQNLAKDDKIAENAKVMFLESDKFCPLTSSQVYRKMFALADDRMQYHKMSTRVYLLVKLIHPLVDFFQTKQDIKDLQKQLTDTILKGNILEVQKINDQIQKLEITRDKYAAAKFDQRKEYRMFYKFSAKSMGEIKKKDLFQLAKISSDEELRLEITRLLELKRVSCIKTELSEISSQENKALSYENRDIHSRNAQIYVFDEELVTEIFDNSFTKAKIWGKLTFGYFSQKVEDFGAAINRFNIFEFKVDAHLFSLLYFNLDHSKYLNFSLIKTFWKFFCNDFIYCFLLAFIAEFISLVSFLSIGAILRDMKYSEISGLWEILQIVMVIIMLFCLSVIKNQYQLQGQLIPLKFRKCLVDLLYEKMKRIKSEEAAKSNIQTQIISIISHDMVFLERSMGFMIYILIGPIINILALIYVYQQYGSAACIIFIGGFSIQISSQIIVSKISFCLRFKESLFNDIRMRSINEVLKNLIPIQTNNLQKYFEEKILKHRQDQSKYTFAINLFLSIGNAFFQNTGVFVFLLTILTLKSQDILVRQMDLFSLFATFGYLAISINSITFGGFMCYGQFKAVVAKIQMLLNIQERIDYKYMGETSLQNTMEITNEHNEDQKFLYQISKQHDSKIEKKSFKKQGSNLINQLQIGQKSKILIMGQTATGKSQIIRQLIGDIQIDNKPEYFLAHPTVVSYAPQIGYTIVGSIEQNILFGQPQDQQRLLEVLGICLMSDEIFQMPKGLDTQIQENAKNISGGQMQRISLARALYRDSDVYILDDPLSQVDQSVADQIMNQIFSNQRLQGKCIIMASQTNRYQENFNQIINLSEKEEQQVINNKSLDHSVSISSFDSLNQQTPSTAKFNPIQRKLRQSDKNSKIHFKTFTSMITYSCGQFGLFIFVLFSLLPNVTFLMLTYELSKIINSDSILNKDDFENFTVLAVALLILTITRNFMSNLLLKLNSQKVHKDILKFIIYGNSNYLQKSQNQVIQTNLSKDLAIFDMQIPYLLTNVSHGIIKTAIVFIAILYTFPSTFVMLILSLILYLSFIMIIKVSEILNIYQENDNQARGHFNNQVNSVSKGLSLIRVMNAFEMLKQKLVQESDLSAHIGFSMAIAMRWISLRIDICSNVLISLCLILPLIFKDRIQDSTILMVIQLTIDLAFVMSNTIKLTIEFVNLSSSWQRLLILASDKNYSKETQKIQMKQEIKFRNISVALPGQRKHILRDISFKILKGQRVGIIGRTGSGKSTLALTMIGKIGYNKGQIDLDNQVLKSSTIDSAYLGQHPFIFRGTIKQNLDPMNQKSEDEIVQALKNTFIWDKVQSLPKQLDEVIDFNDERLSPGQQQQLSLARIVLNSRSELIILDEIYSNIDAQCSQQIQKAIEQTFANKTVIQISHKIETVIDSDQIIVMSSGSIIENDHPFKLLANDEADQTITNCNSVFSKLVSNTGDTSKAQNLFDRTKDAYLREKK</sequence>
<keyword evidence="7 9" id="KW-1133">Transmembrane helix</keyword>
<dbReference type="InParanoid" id="A0A077ZPI7"/>
<accession>A0A077ZPI7</accession>
<feature type="domain" description="ABC transmembrane type-1" evidence="11">
    <location>
        <begin position="476"/>
        <end position="654"/>
    </location>
</feature>
<evidence type="ECO:0000256" key="4">
    <source>
        <dbReference type="ARBA" id="ARBA00022692"/>
    </source>
</evidence>
<feature type="transmembrane region" description="Helical" evidence="9">
    <location>
        <begin position="1020"/>
        <end position="1042"/>
    </location>
</feature>
<dbReference type="GO" id="GO:0016020">
    <property type="term" value="C:membrane"/>
    <property type="evidence" value="ECO:0007669"/>
    <property type="project" value="UniProtKB-SubCell"/>
</dbReference>
<feature type="transmembrane region" description="Helical" evidence="9">
    <location>
        <begin position="414"/>
        <end position="433"/>
    </location>
</feature>
<feature type="transmembrane region" description="Helical" evidence="9">
    <location>
        <begin position="378"/>
        <end position="402"/>
    </location>
</feature>
<dbReference type="InterPro" id="IPR017871">
    <property type="entry name" value="ABC_transporter-like_CS"/>
</dbReference>
<dbReference type="EMBL" id="CCKQ01000795">
    <property type="protein sequence ID" value="CDW71892.1"/>
    <property type="molecule type" value="Genomic_DNA"/>
</dbReference>
<comment type="similarity">
    <text evidence="2">Belongs to the ABC transporter superfamily. ABCC family. Conjugate transporter (TC 3.A.1.208) subfamily.</text>
</comment>
<dbReference type="PANTHER" id="PTHR24223:SF456">
    <property type="entry name" value="MULTIDRUG RESISTANCE-ASSOCIATED PROTEIN LETHAL(2)03659"/>
    <property type="match status" value="1"/>
</dbReference>
<evidence type="ECO:0000256" key="7">
    <source>
        <dbReference type="ARBA" id="ARBA00022989"/>
    </source>
</evidence>
<dbReference type="Proteomes" id="UP000039865">
    <property type="component" value="Unassembled WGS sequence"/>
</dbReference>
<dbReference type="GO" id="GO:0016887">
    <property type="term" value="F:ATP hydrolysis activity"/>
    <property type="evidence" value="ECO:0007669"/>
    <property type="project" value="InterPro"/>
</dbReference>
<evidence type="ECO:0000256" key="3">
    <source>
        <dbReference type="ARBA" id="ARBA00022448"/>
    </source>
</evidence>
<dbReference type="SMART" id="SM00382">
    <property type="entry name" value="AAA"/>
    <property type="match status" value="2"/>
</dbReference>
<dbReference type="InterPro" id="IPR003593">
    <property type="entry name" value="AAA+_ATPase"/>
</dbReference>
<reference evidence="12 13" key="1">
    <citation type="submission" date="2014-06" db="EMBL/GenBank/DDBJ databases">
        <authorList>
            <person name="Swart Estienne"/>
        </authorList>
    </citation>
    <scope>NUCLEOTIDE SEQUENCE [LARGE SCALE GENOMIC DNA]</scope>
    <source>
        <strain evidence="12 13">130c</strain>
    </source>
</reference>
<keyword evidence="8 9" id="KW-0472">Membrane</keyword>
<feature type="domain" description="ABC transporter" evidence="10">
    <location>
        <begin position="1289"/>
        <end position="1519"/>
    </location>
</feature>
<gene>
    <name evidence="12" type="primary">Contig424.g472</name>
    <name evidence="12" type="ORF">STYLEM_842</name>
</gene>
<dbReference type="InterPro" id="IPR050173">
    <property type="entry name" value="ABC_transporter_C-like"/>
</dbReference>
<evidence type="ECO:0000256" key="9">
    <source>
        <dbReference type="SAM" id="Phobius"/>
    </source>
</evidence>
<dbReference type="Gene3D" id="1.20.1560.10">
    <property type="entry name" value="ABC transporter type 1, transmembrane domain"/>
    <property type="match status" value="2"/>
</dbReference>
<proteinExistence type="inferred from homology"/>
<feature type="transmembrane region" description="Helical" evidence="9">
    <location>
        <begin position="1204"/>
        <end position="1224"/>
    </location>
</feature>
<evidence type="ECO:0000259" key="10">
    <source>
        <dbReference type="PROSITE" id="PS50893"/>
    </source>
</evidence>
<dbReference type="InterPro" id="IPR027417">
    <property type="entry name" value="P-loop_NTPase"/>
</dbReference>
<dbReference type="PROSITE" id="PS50893">
    <property type="entry name" value="ABC_TRANSPORTER_2"/>
    <property type="match status" value="2"/>
</dbReference>
<feature type="transmembrane region" description="Helical" evidence="9">
    <location>
        <begin position="635"/>
        <end position="660"/>
    </location>
</feature>
<dbReference type="SUPFAM" id="SSF52540">
    <property type="entry name" value="P-loop containing nucleoside triphosphate hydrolases"/>
    <property type="match status" value="2"/>
</dbReference>
<keyword evidence="6" id="KW-0067">ATP-binding</keyword>
<protein>
    <submittedName>
        <fullName evidence="12">Multidrug resistance-associated protein 4</fullName>
    </submittedName>
</protein>
<keyword evidence="13" id="KW-1185">Reference proteome</keyword>
<dbReference type="SUPFAM" id="SSF90123">
    <property type="entry name" value="ABC transporter transmembrane region"/>
    <property type="match status" value="2"/>
</dbReference>
<dbReference type="PANTHER" id="PTHR24223">
    <property type="entry name" value="ATP-BINDING CASSETTE SUB-FAMILY C"/>
    <property type="match status" value="1"/>
</dbReference>
<feature type="transmembrane region" description="Helical" evidence="9">
    <location>
        <begin position="979"/>
        <end position="1000"/>
    </location>
</feature>
<dbReference type="FunCoup" id="A0A077ZPI7">
    <property type="interactions" value="5"/>
</dbReference>
<dbReference type="InterPro" id="IPR036640">
    <property type="entry name" value="ABC1_TM_sf"/>
</dbReference>
<evidence type="ECO:0000313" key="13">
    <source>
        <dbReference type="Proteomes" id="UP000039865"/>
    </source>
</evidence>
<evidence type="ECO:0000256" key="5">
    <source>
        <dbReference type="ARBA" id="ARBA00022741"/>
    </source>
</evidence>
<keyword evidence="3" id="KW-0813">Transport</keyword>
<feature type="transmembrane region" description="Helical" evidence="9">
    <location>
        <begin position="595"/>
        <end position="623"/>
    </location>
</feature>
<dbReference type="InterPro" id="IPR011527">
    <property type="entry name" value="ABC1_TM_dom"/>
</dbReference>
<organism evidence="12 13">
    <name type="scientific">Stylonychia lemnae</name>
    <name type="common">Ciliate</name>
    <dbReference type="NCBI Taxonomy" id="5949"/>
    <lineage>
        <taxon>Eukaryota</taxon>
        <taxon>Sar</taxon>
        <taxon>Alveolata</taxon>
        <taxon>Ciliophora</taxon>
        <taxon>Intramacronucleata</taxon>
        <taxon>Spirotrichea</taxon>
        <taxon>Stichotrichia</taxon>
        <taxon>Sporadotrichida</taxon>
        <taxon>Oxytrichidae</taxon>
        <taxon>Stylonychinae</taxon>
        <taxon>Stylonychia</taxon>
    </lineage>
</organism>
<feature type="transmembrane region" description="Helical" evidence="9">
    <location>
        <begin position="1088"/>
        <end position="1111"/>
    </location>
</feature>
<keyword evidence="4 9" id="KW-0812">Transmembrane</keyword>
<dbReference type="OrthoDB" id="6500128at2759"/>
<evidence type="ECO:0000256" key="2">
    <source>
        <dbReference type="ARBA" id="ARBA00009726"/>
    </source>
</evidence>
<dbReference type="GO" id="GO:0140359">
    <property type="term" value="F:ABC-type transporter activity"/>
    <property type="evidence" value="ECO:0007669"/>
    <property type="project" value="InterPro"/>
</dbReference>
<dbReference type="PROSITE" id="PS50929">
    <property type="entry name" value="ABC_TM1F"/>
    <property type="match status" value="2"/>
</dbReference>
<dbReference type="Gene3D" id="3.40.50.300">
    <property type="entry name" value="P-loop containing nucleotide triphosphate hydrolases"/>
    <property type="match status" value="2"/>
</dbReference>
<evidence type="ECO:0000259" key="11">
    <source>
        <dbReference type="PROSITE" id="PS50929"/>
    </source>
</evidence>
<dbReference type="GO" id="GO:0005524">
    <property type="term" value="F:ATP binding"/>
    <property type="evidence" value="ECO:0007669"/>
    <property type="project" value="UniProtKB-KW"/>
</dbReference>
<feature type="transmembrane region" description="Helical" evidence="9">
    <location>
        <begin position="494"/>
        <end position="513"/>
    </location>
</feature>